<comment type="caution">
    <text evidence="1">The sequence shown here is derived from an EMBL/GenBank/DDBJ whole genome shotgun (WGS) entry which is preliminary data.</text>
</comment>
<evidence type="ECO:0000313" key="2">
    <source>
        <dbReference type="Proteomes" id="UP001551695"/>
    </source>
</evidence>
<dbReference type="Proteomes" id="UP001551695">
    <property type="component" value="Unassembled WGS sequence"/>
</dbReference>
<organism evidence="1 2">
    <name type="scientific">Nocardia aurea</name>
    <dbReference type="NCBI Taxonomy" id="2144174"/>
    <lineage>
        <taxon>Bacteria</taxon>
        <taxon>Bacillati</taxon>
        <taxon>Actinomycetota</taxon>
        <taxon>Actinomycetes</taxon>
        <taxon>Mycobacteriales</taxon>
        <taxon>Nocardiaceae</taxon>
        <taxon>Nocardia</taxon>
    </lineage>
</organism>
<dbReference type="EMBL" id="JBFAKC010000016">
    <property type="protein sequence ID" value="MEV0711561.1"/>
    <property type="molecule type" value="Genomic_DNA"/>
</dbReference>
<dbReference type="RefSeq" id="WP_357788026.1">
    <property type="nucleotide sequence ID" value="NZ_JBFAKC010000016.1"/>
</dbReference>
<keyword evidence="2" id="KW-1185">Reference proteome</keyword>
<proteinExistence type="predicted"/>
<accession>A0ABV3G1K6</accession>
<evidence type="ECO:0000313" key="1">
    <source>
        <dbReference type="EMBL" id="MEV0711561.1"/>
    </source>
</evidence>
<gene>
    <name evidence="1" type="ORF">AB0I48_28755</name>
</gene>
<protein>
    <submittedName>
        <fullName evidence="1">Uncharacterized protein</fullName>
    </submittedName>
</protein>
<sequence>MGERHKFASDPDKTLIFDGTDDVHLEVTVEEVDTAGPLTTDRTAIGRDRDVVASKSSQLLHAARGRRYAPHVMYGNGAEYVAIMEVDVALDPFPHRRERPTP</sequence>
<name>A0ABV3G1K6_9NOCA</name>
<reference evidence="1 2" key="1">
    <citation type="submission" date="2024-06" db="EMBL/GenBank/DDBJ databases">
        <title>The Natural Products Discovery Center: Release of the First 8490 Sequenced Strains for Exploring Actinobacteria Biosynthetic Diversity.</title>
        <authorList>
            <person name="Kalkreuter E."/>
            <person name="Kautsar S.A."/>
            <person name="Yang D."/>
            <person name="Bader C.D."/>
            <person name="Teijaro C.N."/>
            <person name="Fluegel L."/>
            <person name="Davis C.M."/>
            <person name="Simpson J.R."/>
            <person name="Lauterbach L."/>
            <person name="Steele A.D."/>
            <person name="Gui C."/>
            <person name="Meng S."/>
            <person name="Li G."/>
            <person name="Viehrig K."/>
            <person name="Ye F."/>
            <person name="Su P."/>
            <person name="Kiefer A.F."/>
            <person name="Nichols A."/>
            <person name="Cepeda A.J."/>
            <person name="Yan W."/>
            <person name="Fan B."/>
            <person name="Jiang Y."/>
            <person name="Adhikari A."/>
            <person name="Zheng C.-J."/>
            <person name="Schuster L."/>
            <person name="Cowan T.M."/>
            <person name="Smanski M.J."/>
            <person name="Chevrette M.G."/>
            <person name="De Carvalho L.P.S."/>
            <person name="Shen B."/>
        </authorList>
    </citation>
    <scope>NUCLEOTIDE SEQUENCE [LARGE SCALE GENOMIC DNA]</scope>
    <source>
        <strain evidence="1 2">NPDC050403</strain>
    </source>
</reference>